<protein>
    <recommendedName>
        <fullName evidence="4">Class F sortase</fullName>
    </recommendedName>
</protein>
<name>A0ABT6M988_9NOCA</name>
<proteinExistence type="predicted"/>
<sequence>MSRHALPRRSGGVPLALLMLVLLAAGGVLVYTAIGASGKPLTAPVPQSPFDIGATTAPDAVWAPPPSDLGPNTLAIPDLHIRAEVVSTGIGSRGGMVLPAPAKVSHLDNGVDFGAPEGTNLIAGHVDDGDRTRGAMWALHQIKPGTPIYVTDHSGRMWTYRAASLALYDKVSLPIEFFADKGSPRLVLVTCGGETVPDPYLPSGFTYKDNVVVTADPA</sequence>
<dbReference type="Pfam" id="PF04203">
    <property type="entry name" value="Sortase"/>
    <property type="match status" value="1"/>
</dbReference>
<dbReference type="Gene3D" id="2.40.260.10">
    <property type="entry name" value="Sortase"/>
    <property type="match status" value="1"/>
</dbReference>
<dbReference type="RefSeq" id="WP_280760206.1">
    <property type="nucleotide sequence ID" value="NZ_JARXVC010000004.1"/>
</dbReference>
<accession>A0ABT6M988</accession>
<keyword evidence="3" id="KW-1185">Reference proteome</keyword>
<evidence type="ECO:0000313" key="2">
    <source>
        <dbReference type="EMBL" id="MDH6280875.1"/>
    </source>
</evidence>
<gene>
    <name evidence="2" type="ORF">M2280_002088</name>
</gene>
<reference evidence="2 3" key="1">
    <citation type="submission" date="2023-04" db="EMBL/GenBank/DDBJ databases">
        <title>Forest soil microbial communities from Buena Vista Peninsula, Colon Province, Panama.</title>
        <authorList>
            <person name="Bouskill N."/>
        </authorList>
    </citation>
    <scope>NUCLEOTIDE SEQUENCE [LARGE SCALE GENOMIC DNA]</scope>
    <source>
        <strain evidence="2 3">CFH S0262</strain>
    </source>
</reference>
<comment type="caution">
    <text evidence="2">The sequence shown here is derived from an EMBL/GenBank/DDBJ whole genome shotgun (WGS) entry which is preliminary data.</text>
</comment>
<dbReference type="InterPro" id="IPR005754">
    <property type="entry name" value="Sortase"/>
</dbReference>
<evidence type="ECO:0000256" key="1">
    <source>
        <dbReference type="ARBA" id="ARBA00022801"/>
    </source>
</evidence>
<dbReference type="Proteomes" id="UP001160334">
    <property type="component" value="Unassembled WGS sequence"/>
</dbReference>
<evidence type="ECO:0008006" key="4">
    <source>
        <dbReference type="Google" id="ProtNLM"/>
    </source>
</evidence>
<dbReference type="EMBL" id="JARXVC010000004">
    <property type="protein sequence ID" value="MDH6280875.1"/>
    <property type="molecule type" value="Genomic_DNA"/>
</dbReference>
<dbReference type="SUPFAM" id="SSF63817">
    <property type="entry name" value="Sortase"/>
    <property type="match status" value="1"/>
</dbReference>
<evidence type="ECO:0000313" key="3">
    <source>
        <dbReference type="Proteomes" id="UP001160334"/>
    </source>
</evidence>
<dbReference type="InterPro" id="IPR023365">
    <property type="entry name" value="Sortase_dom-sf"/>
</dbReference>
<dbReference type="InterPro" id="IPR042001">
    <property type="entry name" value="Sortase_F"/>
</dbReference>
<organism evidence="2 3">
    <name type="scientific">Prescottella agglutinans</name>
    <dbReference type="NCBI Taxonomy" id="1644129"/>
    <lineage>
        <taxon>Bacteria</taxon>
        <taxon>Bacillati</taxon>
        <taxon>Actinomycetota</taxon>
        <taxon>Actinomycetes</taxon>
        <taxon>Mycobacteriales</taxon>
        <taxon>Nocardiaceae</taxon>
        <taxon>Prescottella</taxon>
    </lineage>
</organism>
<dbReference type="CDD" id="cd05829">
    <property type="entry name" value="Sortase_F"/>
    <property type="match status" value="1"/>
</dbReference>
<keyword evidence="1" id="KW-0378">Hydrolase</keyword>